<evidence type="ECO:0000259" key="8">
    <source>
        <dbReference type="Pfam" id="PF01551"/>
    </source>
</evidence>
<dbReference type="Gene3D" id="2.70.70.10">
    <property type="entry name" value="Glucose Permease (Domain IIA)"/>
    <property type="match status" value="1"/>
</dbReference>
<comment type="caution">
    <text evidence="10">The sequence shown here is derived from an EMBL/GenBank/DDBJ whole genome shotgun (WGS) entry which is preliminary data.</text>
</comment>
<dbReference type="CDD" id="cd12797">
    <property type="entry name" value="M23_peptidase"/>
    <property type="match status" value="1"/>
</dbReference>
<dbReference type="Proteomes" id="UP000479132">
    <property type="component" value="Unassembled WGS sequence"/>
</dbReference>
<sequence length="433" mass="48522">MFRTLLLGIAIGFVIISCSSHKKEDSSQVQKKPTGPEVDSTEIVDRDMFGVPVDSFEVADHQIKRNESLYLILDKFDFTPREIHAFTQKAQSVLDIDNLRPGQRYRTYASADSGGISRLVWQPNKLEYVVFDWNQDSLKAYRAARPLTKKQAVASGEVSSSLYQTISEEGASPLLAYKMADIFAWQINFFGLREGDSFKVLYEKQFIGDEFWSVGDVLAATFNHRGDSFRAYKFNKGDMNGYFTAEGKSVEKALLKAPFKFNQRISSPFSRNRYHPILKKRRPHYGIDYAAPRGTPVLSVGDGVVTKAGYDKGSGYIVKIQHNGVYQTAYMHLSGFADGIRRGAEVEQGQVIAYVGSTGMSTGPHLHYSLYKNNRPVNALGIDLPSSESVPDSLMDDFKKVRNSLDQQLQKTQPVPVDSTGQDDKIVTHLSDY</sequence>
<evidence type="ECO:0000256" key="3">
    <source>
        <dbReference type="ARBA" id="ARBA00022670"/>
    </source>
</evidence>
<evidence type="ECO:0000259" key="9">
    <source>
        <dbReference type="Pfam" id="PF19425"/>
    </source>
</evidence>
<feature type="domain" description="Csd3-like second N-terminal" evidence="9">
    <location>
        <begin position="151"/>
        <end position="270"/>
    </location>
</feature>
<comment type="subcellular location">
    <subcellularLocation>
        <location evidence="2">Cell envelope</location>
    </subcellularLocation>
</comment>
<keyword evidence="5" id="KW-0378">Hydrolase</keyword>
<dbReference type="EMBL" id="JAALLS010000001">
    <property type="protein sequence ID" value="NGP86899.1"/>
    <property type="molecule type" value="Genomic_DNA"/>
</dbReference>
<evidence type="ECO:0000256" key="2">
    <source>
        <dbReference type="ARBA" id="ARBA00004196"/>
    </source>
</evidence>
<evidence type="ECO:0000256" key="6">
    <source>
        <dbReference type="ARBA" id="ARBA00022833"/>
    </source>
</evidence>
<dbReference type="PANTHER" id="PTHR21666">
    <property type="entry name" value="PEPTIDASE-RELATED"/>
    <property type="match status" value="1"/>
</dbReference>
<reference evidence="10 11" key="1">
    <citation type="submission" date="2020-02" db="EMBL/GenBank/DDBJ databases">
        <title>Aliifodinibius halophilus 2W32, complete genome.</title>
        <authorList>
            <person name="Li Y."/>
            <person name="Wu S."/>
        </authorList>
    </citation>
    <scope>NUCLEOTIDE SEQUENCE [LARGE SCALE GENOMIC DNA]</scope>
    <source>
        <strain evidence="10 11">2W32</strain>
    </source>
</reference>
<dbReference type="Pfam" id="PF01551">
    <property type="entry name" value="Peptidase_M23"/>
    <property type="match status" value="1"/>
</dbReference>
<protein>
    <submittedName>
        <fullName evidence="10">Peptidoglycan DD-metalloendopeptidase family protein</fullName>
    </submittedName>
</protein>
<organism evidence="10 11">
    <name type="scientific">Fodinibius halophilus</name>
    <dbReference type="NCBI Taxonomy" id="1736908"/>
    <lineage>
        <taxon>Bacteria</taxon>
        <taxon>Pseudomonadati</taxon>
        <taxon>Balneolota</taxon>
        <taxon>Balneolia</taxon>
        <taxon>Balneolales</taxon>
        <taxon>Balneolaceae</taxon>
        <taxon>Fodinibius</taxon>
    </lineage>
</organism>
<dbReference type="GO" id="GO:0004222">
    <property type="term" value="F:metalloendopeptidase activity"/>
    <property type="evidence" value="ECO:0007669"/>
    <property type="project" value="TreeGrafter"/>
</dbReference>
<dbReference type="InterPro" id="IPR011055">
    <property type="entry name" value="Dup_hybrid_motif"/>
</dbReference>
<gene>
    <name evidence="10" type="ORF">G3569_00930</name>
</gene>
<dbReference type="InterPro" id="IPR045834">
    <property type="entry name" value="Csd3_N2"/>
</dbReference>
<keyword evidence="11" id="KW-1185">Reference proteome</keyword>
<dbReference type="AlphaFoldDB" id="A0A6M1SZ36"/>
<dbReference type="InterPro" id="IPR050570">
    <property type="entry name" value="Cell_wall_metabolism_enzyme"/>
</dbReference>
<dbReference type="RefSeq" id="WP_165265141.1">
    <property type="nucleotide sequence ID" value="NZ_JAALLS010000001.1"/>
</dbReference>
<dbReference type="PROSITE" id="PS51257">
    <property type="entry name" value="PROKAR_LIPOPROTEIN"/>
    <property type="match status" value="1"/>
</dbReference>
<dbReference type="SUPFAM" id="SSF51261">
    <property type="entry name" value="Duplicated hybrid motif"/>
    <property type="match status" value="1"/>
</dbReference>
<evidence type="ECO:0000256" key="7">
    <source>
        <dbReference type="ARBA" id="ARBA00023049"/>
    </source>
</evidence>
<dbReference type="GO" id="GO:0006508">
    <property type="term" value="P:proteolysis"/>
    <property type="evidence" value="ECO:0007669"/>
    <property type="project" value="UniProtKB-KW"/>
</dbReference>
<keyword evidence="4" id="KW-0479">Metal-binding</keyword>
<dbReference type="Pfam" id="PF19425">
    <property type="entry name" value="Csd3_N2"/>
    <property type="match status" value="1"/>
</dbReference>
<evidence type="ECO:0000313" key="11">
    <source>
        <dbReference type="Proteomes" id="UP000479132"/>
    </source>
</evidence>
<keyword evidence="7" id="KW-0482">Metalloprotease</keyword>
<evidence type="ECO:0000256" key="1">
    <source>
        <dbReference type="ARBA" id="ARBA00001947"/>
    </source>
</evidence>
<keyword evidence="3" id="KW-0645">Protease</keyword>
<dbReference type="GO" id="GO:0046872">
    <property type="term" value="F:metal ion binding"/>
    <property type="evidence" value="ECO:0007669"/>
    <property type="project" value="UniProtKB-KW"/>
</dbReference>
<evidence type="ECO:0000256" key="5">
    <source>
        <dbReference type="ARBA" id="ARBA00022801"/>
    </source>
</evidence>
<name>A0A6M1SZ36_9BACT</name>
<dbReference type="InterPro" id="IPR016047">
    <property type="entry name" value="M23ase_b-sheet_dom"/>
</dbReference>
<dbReference type="Gene3D" id="3.10.450.350">
    <property type="match status" value="1"/>
</dbReference>
<comment type="cofactor">
    <cofactor evidence="1">
        <name>Zn(2+)</name>
        <dbReference type="ChEBI" id="CHEBI:29105"/>
    </cofactor>
</comment>
<keyword evidence="6" id="KW-0862">Zinc</keyword>
<evidence type="ECO:0000256" key="4">
    <source>
        <dbReference type="ARBA" id="ARBA00022723"/>
    </source>
</evidence>
<evidence type="ECO:0000313" key="10">
    <source>
        <dbReference type="EMBL" id="NGP86899.1"/>
    </source>
</evidence>
<dbReference type="GO" id="GO:0030313">
    <property type="term" value="C:cell envelope"/>
    <property type="evidence" value="ECO:0007669"/>
    <property type="project" value="UniProtKB-SubCell"/>
</dbReference>
<dbReference type="PANTHER" id="PTHR21666:SF288">
    <property type="entry name" value="CELL DIVISION PROTEIN YTFB"/>
    <property type="match status" value="1"/>
</dbReference>
<proteinExistence type="predicted"/>
<accession>A0A6M1SZ36</accession>
<feature type="domain" description="M23ase beta-sheet core" evidence="8">
    <location>
        <begin position="283"/>
        <end position="378"/>
    </location>
</feature>